<feature type="transmembrane region" description="Helical" evidence="6">
    <location>
        <begin position="243"/>
        <end position="260"/>
    </location>
</feature>
<accession>A0ABX7YXZ7</accession>
<sequence length="727" mass="81957">MTVYCHSILSLQEVDEYSSLRGQTTPLTVRGKIISLVNRNGDWINIEVAESRKSNNGIAARHWRLGWDVKQLSPPATLLPQIGEHWQFQVRPRAFPSVLNQGGFNQQRYLLAQHITVKGSVISAVREQTADDWRASLLTHLAPILNRFNNGDILLALVMGERVYIDEQRWRQLRQSGTGHLVAISGLHLSVVALWLYGLSRFAFTRLWPTTGRRNLLVAQLLALAAAAVYAWLAGFGIPVQRALLMLLALILVNLSMRAVSVWERWLWAMAVVLLLDPLAPLSGGFWLSFIALALILWEWQRPRLSSDESWQRRFFHWFRQFWRIQWRLCLGLTLVQALLFGGISLHSFWINLLLVPWFSLVAIPLALMALLFWGCFSVLNFPDNFALIPWHLADWALLPANVLWQLSDHLPGSWVLLPWSLTLSLLFLLAAVLVWYWRPFSTYLWLPLLLSLPAVLQLGQWSSVLHSKGWQVHVLDVGQGLAVVVQQGPHALLFDTGASFPSGYSYAEQVVLPFLAAQGIWQLDYLLVSHGDNDHAGGAQAIMQTFPATQLITDVKGLPAYTDCRPKQWHWHALTLTILGPATAAAGNDGSCVLRVSDGQHVVLLPGDIELPGEVALLRRAISLTADILLAPHHGSRTSSTADFVAAVRPIWVVYPAGLGNRWQFPKPEVQARYRKLNSYQLVTGEQGQLSFVINDQGIEVYPYRKRIFPYWYNRLFGFGNTGNPE</sequence>
<keyword evidence="5 6" id="KW-0472">Membrane</keyword>
<evidence type="ECO:0000259" key="7">
    <source>
        <dbReference type="SMART" id="SM00849"/>
    </source>
</evidence>
<feature type="transmembrane region" description="Helical" evidence="6">
    <location>
        <begin position="329"/>
        <end position="350"/>
    </location>
</feature>
<keyword evidence="3 6" id="KW-0812">Transmembrane</keyword>
<evidence type="ECO:0000256" key="5">
    <source>
        <dbReference type="ARBA" id="ARBA00023136"/>
    </source>
</evidence>
<dbReference type="PANTHER" id="PTHR30619:SF1">
    <property type="entry name" value="RECOMBINATION PROTEIN 2"/>
    <property type="match status" value="1"/>
</dbReference>
<dbReference type="InterPro" id="IPR004797">
    <property type="entry name" value="Competence_ComEC/Rec2"/>
</dbReference>
<dbReference type="NCBIfam" id="TIGR00360">
    <property type="entry name" value="ComEC_N-term"/>
    <property type="match status" value="1"/>
</dbReference>
<protein>
    <submittedName>
        <fullName evidence="8">DNA internalization-related competence protein ComEC/Rec2</fullName>
    </submittedName>
</protein>
<dbReference type="SMART" id="SM00849">
    <property type="entry name" value="Lactamase_B"/>
    <property type="match status" value="1"/>
</dbReference>
<gene>
    <name evidence="8" type="ORF">KDN34_06375</name>
</gene>
<evidence type="ECO:0000256" key="1">
    <source>
        <dbReference type="ARBA" id="ARBA00004651"/>
    </source>
</evidence>
<keyword evidence="4 6" id="KW-1133">Transmembrane helix</keyword>
<feature type="transmembrane region" description="Helical" evidence="6">
    <location>
        <begin position="178"/>
        <end position="197"/>
    </location>
</feature>
<feature type="transmembrane region" description="Helical" evidence="6">
    <location>
        <begin position="266"/>
        <end position="298"/>
    </location>
</feature>
<dbReference type="InterPro" id="IPR025405">
    <property type="entry name" value="DUF4131"/>
</dbReference>
<feature type="transmembrane region" description="Helical" evidence="6">
    <location>
        <begin position="417"/>
        <end position="437"/>
    </location>
</feature>
<dbReference type="EMBL" id="CP073587">
    <property type="protein sequence ID" value="QUN07056.1"/>
    <property type="molecule type" value="Genomic_DNA"/>
</dbReference>
<dbReference type="SUPFAM" id="SSF56281">
    <property type="entry name" value="Metallo-hydrolase/oxidoreductase"/>
    <property type="match status" value="1"/>
</dbReference>
<keyword evidence="2" id="KW-1003">Cell membrane</keyword>
<evidence type="ECO:0000256" key="2">
    <source>
        <dbReference type="ARBA" id="ARBA00022475"/>
    </source>
</evidence>
<dbReference type="NCBIfam" id="TIGR00361">
    <property type="entry name" value="ComEC_Rec2"/>
    <property type="match status" value="1"/>
</dbReference>
<dbReference type="Pfam" id="PF13567">
    <property type="entry name" value="DUF4131"/>
    <property type="match status" value="1"/>
</dbReference>
<dbReference type="Proteomes" id="UP000679575">
    <property type="component" value="Chromosome"/>
</dbReference>
<dbReference type="PANTHER" id="PTHR30619">
    <property type="entry name" value="DNA INTERNALIZATION/COMPETENCE PROTEIN COMEC/REC2"/>
    <property type="match status" value="1"/>
</dbReference>
<dbReference type="Gene3D" id="3.60.15.10">
    <property type="entry name" value="Ribonuclease Z/Hydroxyacylglutathione hydrolase-like"/>
    <property type="match status" value="1"/>
</dbReference>
<comment type="subcellular location">
    <subcellularLocation>
        <location evidence="1">Cell membrane</location>
        <topology evidence="1">Multi-pass membrane protein</topology>
    </subcellularLocation>
</comment>
<evidence type="ECO:0000256" key="3">
    <source>
        <dbReference type="ARBA" id="ARBA00022692"/>
    </source>
</evidence>
<feature type="transmembrane region" description="Helical" evidence="6">
    <location>
        <begin position="356"/>
        <end position="374"/>
    </location>
</feature>
<dbReference type="InterPro" id="IPR052159">
    <property type="entry name" value="Competence_DNA_uptake"/>
</dbReference>
<evidence type="ECO:0000256" key="4">
    <source>
        <dbReference type="ARBA" id="ARBA00022989"/>
    </source>
</evidence>
<proteinExistence type="predicted"/>
<dbReference type="InterPro" id="IPR035681">
    <property type="entry name" value="ComA-like_MBL"/>
</dbReference>
<dbReference type="Pfam" id="PF03772">
    <property type="entry name" value="Competence"/>
    <property type="match status" value="1"/>
</dbReference>
<keyword evidence="9" id="KW-1185">Reference proteome</keyword>
<organism evidence="8 9">
    <name type="scientific">Shewanella yunxiaonensis</name>
    <dbReference type="NCBI Taxonomy" id="2829809"/>
    <lineage>
        <taxon>Bacteria</taxon>
        <taxon>Pseudomonadati</taxon>
        <taxon>Pseudomonadota</taxon>
        <taxon>Gammaproteobacteria</taxon>
        <taxon>Alteromonadales</taxon>
        <taxon>Shewanellaceae</taxon>
        <taxon>Shewanella</taxon>
    </lineage>
</organism>
<evidence type="ECO:0000313" key="9">
    <source>
        <dbReference type="Proteomes" id="UP000679575"/>
    </source>
</evidence>
<dbReference type="InterPro" id="IPR004477">
    <property type="entry name" value="ComEC_N"/>
</dbReference>
<dbReference type="CDD" id="cd07731">
    <property type="entry name" value="ComA-like_MBL-fold"/>
    <property type="match status" value="1"/>
</dbReference>
<feature type="domain" description="Metallo-beta-lactamase" evidence="7">
    <location>
        <begin position="480"/>
        <end position="659"/>
    </location>
</feature>
<evidence type="ECO:0000313" key="8">
    <source>
        <dbReference type="EMBL" id="QUN07056.1"/>
    </source>
</evidence>
<evidence type="ECO:0000256" key="6">
    <source>
        <dbReference type="SAM" id="Phobius"/>
    </source>
</evidence>
<dbReference type="Pfam" id="PF00753">
    <property type="entry name" value="Lactamase_B"/>
    <property type="match status" value="1"/>
</dbReference>
<dbReference type="InterPro" id="IPR036866">
    <property type="entry name" value="RibonucZ/Hydroxyglut_hydro"/>
</dbReference>
<reference evidence="8 9" key="1">
    <citation type="submission" date="2021-04" db="EMBL/GenBank/DDBJ databases">
        <title>Novel species identification of genus Shewanella.</title>
        <authorList>
            <person name="Liu G."/>
        </authorList>
    </citation>
    <scope>NUCLEOTIDE SEQUENCE [LARGE SCALE GENOMIC DNA]</scope>
    <source>
        <strain evidence="8 9">FJAT-54481</strain>
    </source>
</reference>
<dbReference type="InterPro" id="IPR001279">
    <property type="entry name" value="Metallo-B-lactamas"/>
</dbReference>
<feature type="transmembrane region" description="Helical" evidence="6">
    <location>
        <begin position="217"/>
        <end position="236"/>
    </location>
</feature>
<name>A0ABX7YXZ7_9GAMM</name>